<sequence>MKVKGGRFGSSESRQCERRFGKPNRGWRSVYVNDFSRKREEHEDMGCLGWRKILGGEWFRGKVTEMESGQAGKLERVSVFSEGEKEKRRCFIYLIDKSCICSAGSMLENSLAVGPKISALLFMMVNLECCIFKILELTNFRNFDVFAEREQLFGHITLSRKGDSKSFDYNENALDSTGFKSGNGVTKENQNRESCDLKVNERDAVQLPYLRNDRDDLDVPKLDCSKDVDDSITHKGYQVTDFVAKLENDSQFYMDKSVMECELPEFLVCYKESDNHAIKDICIDDGVPSKDKVLFESSANEKAGCTFVFLEKDQNKQLIKEQADIHIPDKLKSSVNSEKHPVNLCELRDLMQRDDADNLNGNDVSKEKFFPGNVLSLGELEIDKSHSIYTSKEGIAAEQQTFQITSEITNPVNTSLVSAVEESNKRSEEALPSTASVSVDEELNNSILGNEFSYDSMVENGSITFDFDSLAPVAIANDEHPQNGDSKCAETQNKSLVNDDTLDTRVISSQAQEDLAPLNATCASSQVQHVVAKEECPQNGVPGSFGTSDTSMADGTSGTEAVSGQIQHGIAREECPQTVVCGCCETQNMAIVEDLISGSQPVSSRFQYGLGESSFSASSGPLPSHINFSGPIPYSGNISHRSDSSTTSTRSFAFPVCHAFVIHEIRGFKSEYAISIVVMQYRLWWLT</sequence>
<reference evidence="1" key="1">
    <citation type="submission" date="2020-03" db="EMBL/GenBank/DDBJ databases">
        <title>A high-quality chromosome-level genome assembly of a woody plant with both climbing and erect habits, Rhamnella rubrinervis.</title>
        <authorList>
            <person name="Lu Z."/>
            <person name="Yang Y."/>
            <person name="Zhu X."/>
            <person name="Sun Y."/>
        </authorList>
    </citation>
    <scope>NUCLEOTIDE SEQUENCE</scope>
    <source>
        <strain evidence="1">BYM</strain>
        <tissue evidence="1">Leaf</tissue>
    </source>
</reference>
<evidence type="ECO:0000313" key="2">
    <source>
        <dbReference type="Proteomes" id="UP000796880"/>
    </source>
</evidence>
<organism evidence="1 2">
    <name type="scientific">Rhamnella rubrinervis</name>
    <dbReference type="NCBI Taxonomy" id="2594499"/>
    <lineage>
        <taxon>Eukaryota</taxon>
        <taxon>Viridiplantae</taxon>
        <taxon>Streptophyta</taxon>
        <taxon>Embryophyta</taxon>
        <taxon>Tracheophyta</taxon>
        <taxon>Spermatophyta</taxon>
        <taxon>Magnoliopsida</taxon>
        <taxon>eudicotyledons</taxon>
        <taxon>Gunneridae</taxon>
        <taxon>Pentapetalae</taxon>
        <taxon>rosids</taxon>
        <taxon>fabids</taxon>
        <taxon>Rosales</taxon>
        <taxon>Rhamnaceae</taxon>
        <taxon>rhamnoid group</taxon>
        <taxon>Rhamneae</taxon>
        <taxon>Rhamnella</taxon>
    </lineage>
</organism>
<dbReference type="EMBL" id="VOIH02000012">
    <property type="protein sequence ID" value="KAF3431629.1"/>
    <property type="molecule type" value="Genomic_DNA"/>
</dbReference>
<dbReference type="PANTHER" id="PTHR33914:SF2">
    <property type="entry name" value="OS02G0582100 PROTEIN"/>
    <property type="match status" value="1"/>
</dbReference>
<accession>A0A8K0DP55</accession>
<dbReference type="PANTHER" id="PTHR33914">
    <property type="entry name" value="18S PRE-RIBOSOMAL ASSEMBLY PROTEIN GAR2-LIKE PROTEIN"/>
    <property type="match status" value="1"/>
</dbReference>
<comment type="caution">
    <text evidence="1">The sequence shown here is derived from an EMBL/GenBank/DDBJ whole genome shotgun (WGS) entry which is preliminary data.</text>
</comment>
<dbReference type="InterPro" id="IPR040378">
    <property type="entry name" value="BASL"/>
</dbReference>
<gene>
    <name evidence="1" type="ORF">FNV43_RR26360</name>
</gene>
<keyword evidence="2" id="KW-1185">Reference proteome</keyword>
<dbReference type="OrthoDB" id="1911032at2759"/>
<name>A0A8K0DP55_9ROSA</name>
<evidence type="ECO:0000313" key="1">
    <source>
        <dbReference type="EMBL" id="KAF3431629.1"/>
    </source>
</evidence>
<proteinExistence type="predicted"/>
<dbReference type="AlphaFoldDB" id="A0A8K0DP55"/>
<protein>
    <submittedName>
        <fullName evidence="1">Uncharacterized protein</fullName>
    </submittedName>
</protein>
<dbReference type="Proteomes" id="UP000796880">
    <property type="component" value="Unassembled WGS sequence"/>
</dbReference>
<dbReference type="GO" id="GO:0009786">
    <property type="term" value="P:regulation of asymmetric cell division"/>
    <property type="evidence" value="ECO:0007669"/>
    <property type="project" value="InterPro"/>
</dbReference>